<dbReference type="NCBIfam" id="TIGR00836">
    <property type="entry name" value="amt"/>
    <property type="match status" value="1"/>
</dbReference>
<keyword evidence="4 8" id="KW-0812">Transmembrane</keyword>
<dbReference type="EMBL" id="KE546988">
    <property type="protein sequence ID" value="EPY53455.1"/>
    <property type="molecule type" value="Genomic_DNA"/>
</dbReference>
<evidence type="ECO:0000256" key="8">
    <source>
        <dbReference type="RuleBase" id="RU362002"/>
    </source>
</evidence>
<dbReference type="STRING" id="653667.S9W6J9"/>
<comment type="similarity">
    <text evidence="2 8">Belongs to the ammonia transporter channel (TC 1.A.11.2) family.</text>
</comment>
<keyword evidence="7 8" id="KW-0924">Ammonia transport</keyword>
<dbReference type="GeneID" id="25038856"/>
<dbReference type="Pfam" id="PF00909">
    <property type="entry name" value="Ammonium_transp"/>
    <property type="match status" value="1"/>
</dbReference>
<dbReference type="eggNOG" id="KOG0682">
    <property type="taxonomic scope" value="Eukaryota"/>
</dbReference>
<gene>
    <name evidence="10" type="ORF">SPOG_04543</name>
</gene>
<feature type="transmembrane region" description="Helical" evidence="8">
    <location>
        <begin position="250"/>
        <end position="268"/>
    </location>
</feature>
<evidence type="ECO:0000259" key="9">
    <source>
        <dbReference type="Pfam" id="PF00909"/>
    </source>
</evidence>
<keyword evidence="11" id="KW-1185">Reference proteome</keyword>
<evidence type="ECO:0000256" key="1">
    <source>
        <dbReference type="ARBA" id="ARBA00004141"/>
    </source>
</evidence>
<feature type="transmembrane region" description="Helical" evidence="8">
    <location>
        <begin position="180"/>
        <end position="201"/>
    </location>
</feature>
<evidence type="ECO:0000256" key="7">
    <source>
        <dbReference type="ARBA" id="ARBA00023177"/>
    </source>
</evidence>
<feature type="transmembrane region" description="Helical" evidence="8">
    <location>
        <begin position="280"/>
        <end position="301"/>
    </location>
</feature>
<dbReference type="OrthoDB" id="534912at2759"/>
<evidence type="ECO:0000313" key="11">
    <source>
        <dbReference type="Proteomes" id="UP000015464"/>
    </source>
</evidence>
<dbReference type="AlphaFoldDB" id="S9W6J9"/>
<dbReference type="InterPro" id="IPR029020">
    <property type="entry name" value="Ammonium/urea_transptr"/>
</dbReference>
<feature type="transmembrane region" description="Helical" evidence="8">
    <location>
        <begin position="90"/>
        <end position="110"/>
    </location>
</feature>
<organism evidence="10 11">
    <name type="scientific">Schizosaccharomyces cryophilus (strain OY26 / ATCC MYA-4695 / CBS 11777 / NBRC 106824 / NRRL Y48691)</name>
    <name type="common">Fission yeast</name>
    <dbReference type="NCBI Taxonomy" id="653667"/>
    <lineage>
        <taxon>Eukaryota</taxon>
        <taxon>Fungi</taxon>
        <taxon>Dikarya</taxon>
        <taxon>Ascomycota</taxon>
        <taxon>Taphrinomycotina</taxon>
        <taxon>Schizosaccharomycetes</taxon>
        <taxon>Schizosaccharomycetales</taxon>
        <taxon>Schizosaccharomycetaceae</taxon>
        <taxon>Schizosaccharomyces</taxon>
    </lineage>
</organism>
<dbReference type="RefSeq" id="XP_013021996.1">
    <property type="nucleotide sequence ID" value="XM_013166542.1"/>
</dbReference>
<dbReference type="GO" id="GO:0008519">
    <property type="term" value="F:ammonium channel activity"/>
    <property type="evidence" value="ECO:0007669"/>
    <property type="project" value="EnsemblFungi"/>
</dbReference>
<evidence type="ECO:0000256" key="5">
    <source>
        <dbReference type="ARBA" id="ARBA00022989"/>
    </source>
</evidence>
<protein>
    <recommendedName>
        <fullName evidence="8">Ammonium transporter</fullName>
    </recommendedName>
</protein>
<dbReference type="HOGENOM" id="CLU_000445_33_0_1"/>
<feature type="transmembrane region" description="Helical" evidence="8">
    <location>
        <begin position="339"/>
        <end position="355"/>
    </location>
</feature>
<proteinExistence type="inferred from homology"/>
<dbReference type="Proteomes" id="UP000015464">
    <property type="component" value="Unassembled WGS sequence"/>
</dbReference>
<dbReference type="GO" id="GO:0005886">
    <property type="term" value="C:plasma membrane"/>
    <property type="evidence" value="ECO:0007669"/>
    <property type="project" value="UniProtKB-SubCell"/>
</dbReference>
<accession>S9W6J9</accession>
<evidence type="ECO:0000313" key="10">
    <source>
        <dbReference type="EMBL" id="EPY53455.1"/>
    </source>
</evidence>
<dbReference type="InterPro" id="IPR024041">
    <property type="entry name" value="NH4_transpt_AmtB-like_dom"/>
</dbReference>
<feature type="transmembrane region" description="Helical" evidence="8">
    <location>
        <begin position="150"/>
        <end position="168"/>
    </location>
</feature>
<reference evidence="10 11" key="1">
    <citation type="journal article" date="2011" name="Science">
        <title>Comparative functional genomics of the fission yeasts.</title>
        <authorList>
            <person name="Rhind N."/>
            <person name="Chen Z."/>
            <person name="Yassour M."/>
            <person name="Thompson D.A."/>
            <person name="Haas B.J."/>
            <person name="Habib N."/>
            <person name="Wapinski I."/>
            <person name="Roy S."/>
            <person name="Lin M.F."/>
            <person name="Heiman D.I."/>
            <person name="Young S.K."/>
            <person name="Furuya K."/>
            <person name="Guo Y."/>
            <person name="Pidoux A."/>
            <person name="Chen H.M."/>
            <person name="Robbertse B."/>
            <person name="Goldberg J.M."/>
            <person name="Aoki K."/>
            <person name="Bayne E.H."/>
            <person name="Berlin A.M."/>
            <person name="Desjardins C.A."/>
            <person name="Dobbs E."/>
            <person name="Dukaj L."/>
            <person name="Fan L."/>
            <person name="FitzGerald M.G."/>
            <person name="French C."/>
            <person name="Gujja S."/>
            <person name="Hansen K."/>
            <person name="Keifenheim D."/>
            <person name="Levin J.Z."/>
            <person name="Mosher R.A."/>
            <person name="Mueller C.A."/>
            <person name="Pfiffner J."/>
            <person name="Priest M."/>
            <person name="Russ C."/>
            <person name="Smialowska A."/>
            <person name="Swoboda P."/>
            <person name="Sykes S.M."/>
            <person name="Vaughn M."/>
            <person name="Vengrova S."/>
            <person name="Yoder R."/>
            <person name="Zeng Q."/>
            <person name="Allshire R."/>
            <person name="Baulcombe D."/>
            <person name="Birren B.W."/>
            <person name="Brown W."/>
            <person name="Ekwall K."/>
            <person name="Kellis M."/>
            <person name="Leatherwood J."/>
            <person name="Levin H."/>
            <person name="Margalit H."/>
            <person name="Martienssen R."/>
            <person name="Nieduszynski C.A."/>
            <person name="Spatafora J.W."/>
            <person name="Friedman N."/>
            <person name="Dalgaard J.Z."/>
            <person name="Baumann P."/>
            <person name="Niki H."/>
            <person name="Regev A."/>
            <person name="Nusbaum C."/>
        </authorList>
    </citation>
    <scope>NUCLEOTIDE SEQUENCE [LARGE SCALE GENOMIC DNA]</scope>
    <source>
        <strain evidence="11">OY26 / ATCC MYA-4695 / CBS 11777 / NBRC 106824 / NRRL Y48691</strain>
    </source>
</reference>
<name>S9W6J9_SCHCR</name>
<feature type="transmembrane region" description="Helical" evidence="8">
    <location>
        <begin position="367"/>
        <end position="387"/>
    </location>
</feature>
<evidence type="ECO:0000256" key="3">
    <source>
        <dbReference type="ARBA" id="ARBA00022448"/>
    </source>
</evidence>
<comment type="subcellular location">
    <subcellularLocation>
        <location evidence="8">Cell membrane</location>
        <topology evidence="8">Multi-pass membrane protein</topology>
    </subcellularLocation>
    <subcellularLocation>
        <location evidence="1">Membrane</location>
        <topology evidence="1">Multi-pass membrane protein</topology>
    </subcellularLocation>
</comment>
<dbReference type="SUPFAM" id="SSF111352">
    <property type="entry name" value="Ammonium transporter"/>
    <property type="match status" value="1"/>
</dbReference>
<feature type="transmembrane region" description="Helical" evidence="8">
    <location>
        <begin position="221"/>
        <end position="238"/>
    </location>
</feature>
<dbReference type="FunFam" id="1.10.3430.10:FF:000003">
    <property type="entry name" value="Ammonium transporter"/>
    <property type="match status" value="1"/>
</dbReference>
<dbReference type="GO" id="GO:0140157">
    <property type="term" value="P:ammonium import across plasma membrane"/>
    <property type="evidence" value="ECO:0007669"/>
    <property type="project" value="EnsemblFungi"/>
</dbReference>
<evidence type="ECO:0000256" key="2">
    <source>
        <dbReference type="ARBA" id="ARBA00005887"/>
    </source>
</evidence>
<feature type="transmembrane region" description="Helical" evidence="8">
    <location>
        <begin position="59"/>
        <end position="83"/>
    </location>
</feature>
<feature type="transmembrane region" description="Helical" evidence="8">
    <location>
        <begin position="419"/>
        <end position="440"/>
    </location>
</feature>
<dbReference type="PANTHER" id="PTHR43029">
    <property type="entry name" value="AMMONIUM TRANSPORTER MEP2"/>
    <property type="match status" value="1"/>
</dbReference>
<dbReference type="PANTHER" id="PTHR43029:SF37">
    <property type="entry name" value="AMMONIUM TRANSPORTER 2"/>
    <property type="match status" value="1"/>
</dbReference>
<feature type="transmembrane region" description="Helical" evidence="8">
    <location>
        <begin position="313"/>
        <end position="333"/>
    </location>
</feature>
<sequence length="524" mass="56881">MTDMNAPTPTPISLDASPVLKEVVTNYITSFAPSATPSGGSGGNVRQEDLNRFFDNGNAGWMLTSTCLCLIMVPGVAFFYSGLARRKNTLALIMLSMLGLSITMFQWYFWGYSLAFSQTGTSGYIGNLRHFAFIRTLADYSPGSNSISELVFANFQGMFAAITVALFTGAAAERGRIGPMLLITFIWLTVVYCPLVCWIWNPNGWAYKWGVYDFAGGGPVEVGSGFAALAYTVCLGRRSKFLAEQYRPHSVLNVVLGTSLLWFGWLGFNGGSAYGSNLRAAMAITNTNLTAATSGLVWVLYDYIFKTRKWTTIGFCSGVVAGLVAATPCSGYVSPHASLAIGAITGLICNWAVLLKSHMKIDDAMDIFAIHGVAGFVGTILNGLFAVDYIAAMDGSYVGQNAIQGGWFNHHWRQLGLQLAYICAVAAYDFVATFIILFIADKIPWFQLRVTPDAEEIGVDADQIGEYAFDYIEERRDYKQWKISPSGIPEEIVVSDGIPHPTGNIAAPGKILETANPPNIDFAV</sequence>
<feature type="domain" description="Ammonium transporter AmtB-like" evidence="9">
    <location>
        <begin position="61"/>
        <end position="468"/>
    </location>
</feature>
<dbReference type="GO" id="GO:0015200">
    <property type="term" value="F:methylammonium transmembrane transporter activity"/>
    <property type="evidence" value="ECO:0007669"/>
    <property type="project" value="EnsemblFungi"/>
</dbReference>
<evidence type="ECO:0000256" key="4">
    <source>
        <dbReference type="ARBA" id="ARBA00022692"/>
    </source>
</evidence>
<dbReference type="Gene3D" id="1.10.3430.10">
    <property type="entry name" value="Ammonium transporter AmtB like domains"/>
    <property type="match status" value="1"/>
</dbReference>
<dbReference type="OMA" id="WTSIVYE"/>
<keyword evidence="6 8" id="KW-0472">Membrane</keyword>
<evidence type="ECO:0000256" key="6">
    <source>
        <dbReference type="ARBA" id="ARBA00023136"/>
    </source>
</evidence>
<keyword evidence="3 8" id="KW-0813">Transport</keyword>
<dbReference type="InterPro" id="IPR001905">
    <property type="entry name" value="Ammonium_transpt"/>
</dbReference>
<keyword evidence="5 8" id="KW-1133">Transmembrane helix</keyword>